<dbReference type="InterPro" id="IPR050346">
    <property type="entry name" value="FMO-like"/>
</dbReference>
<dbReference type="STRING" id="1081102.A0A167YTJ9"/>
<dbReference type="EMBL" id="AZHD01000002">
    <property type="protein sequence ID" value="OAA66669.1"/>
    <property type="molecule type" value="Genomic_DNA"/>
</dbReference>
<gene>
    <name evidence="6" type="ORF">SPI_01245</name>
</gene>
<dbReference type="Proteomes" id="UP000076874">
    <property type="component" value="Unassembled WGS sequence"/>
</dbReference>
<dbReference type="Gene3D" id="3.50.50.60">
    <property type="entry name" value="FAD/NAD(P)-binding domain"/>
    <property type="match status" value="2"/>
</dbReference>
<organism evidence="6 7">
    <name type="scientific">Niveomyces insectorum RCEF 264</name>
    <dbReference type="NCBI Taxonomy" id="1081102"/>
    <lineage>
        <taxon>Eukaryota</taxon>
        <taxon>Fungi</taxon>
        <taxon>Dikarya</taxon>
        <taxon>Ascomycota</taxon>
        <taxon>Pezizomycotina</taxon>
        <taxon>Sordariomycetes</taxon>
        <taxon>Hypocreomycetidae</taxon>
        <taxon>Hypocreales</taxon>
        <taxon>Cordycipitaceae</taxon>
        <taxon>Niveomyces</taxon>
    </lineage>
</organism>
<evidence type="ECO:0000256" key="4">
    <source>
        <dbReference type="ARBA" id="ARBA00022857"/>
    </source>
</evidence>
<evidence type="ECO:0000256" key="2">
    <source>
        <dbReference type="ARBA" id="ARBA00022630"/>
    </source>
</evidence>
<keyword evidence="5" id="KW-0560">Oxidoreductase</keyword>
<keyword evidence="7" id="KW-1185">Reference proteome</keyword>
<name>A0A167YTJ9_9HYPO</name>
<evidence type="ECO:0000313" key="6">
    <source>
        <dbReference type="EMBL" id="OAA66669.1"/>
    </source>
</evidence>
<evidence type="ECO:0000256" key="3">
    <source>
        <dbReference type="ARBA" id="ARBA00022827"/>
    </source>
</evidence>
<protein>
    <submittedName>
        <fullName evidence="6">Thiol-specific monooxygenase</fullName>
    </submittedName>
</protein>
<dbReference type="InterPro" id="IPR000960">
    <property type="entry name" value="Flavin_mOase"/>
</dbReference>
<dbReference type="PRINTS" id="PR00419">
    <property type="entry name" value="ADXRDTASE"/>
</dbReference>
<dbReference type="PIRSF" id="PIRSF000332">
    <property type="entry name" value="FMO"/>
    <property type="match status" value="1"/>
</dbReference>
<proteinExistence type="inferred from homology"/>
<dbReference type="Pfam" id="PF00743">
    <property type="entry name" value="FMO-like"/>
    <property type="match status" value="2"/>
</dbReference>
<evidence type="ECO:0000256" key="1">
    <source>
        <dbReference type="ARBA" id="ARBA00009183"/>
    </source>
</evidence>
<dbReference type="GO" id="GO:0050660">
    <property type="term" value="F:flavin adenine dinucleotide binding"/>
    <property type="evidence" value="ECO:0007669"/>
    <property type="project" value="InterPro"/>
</dbReference>
<evidence type="ECO:0000256" key="5">
    <source>
        <dbReference type="ARBA" id="ARBA00023002"/>
    </source>
</evidence>
<dbReference type="InterPro" id="IPR020946">
    <property type="entry name" value="Flavin_mOase-like"/>
</dbReference>
<dbReference type="PANTHER" id="PTHR23023">
    <property type="entry name" value="DIMETHYLANILINE MONOOXYGENASE"/>
    <property type="match status" value="1"/>
</dbReference>
<reference evidence="6 7" key="1">
    <citation type="journal article" date="2016" name="Genome Biol. Evol.">
        <title>Divergent and convergent evolution of fungal pathogenicity.</title>
        <authorList>
            <person name="Shang Y."/>
            <person name="Xiao G."/>
            <person name="Zheng P."/>
            <person name="Cen K."/>
            <person name="Zhan S."/>
            <person name="Wang C."/>
        </authorList>
    </citation>
    <scope>NUCLEOTIDE SEQUENCE [LARGE SCALE GENOMIC DNA]</scope>
    <source>
        <strain evidence="6 7">RCEF 264</strain>
    </source>
</reference>
<evidence type="ECO:0000313" key="7">
    <source>
        <dbReference type="Proteomes" id="UP000076874"/>
    </source>
</evidence>
<keyword evidence="6" id="KW-0503">Monooxygenase</keyword>
<keyword evidence="3" id="KW-0274">FAD</keyword>
<dbReference type="AlphaFoldDB" id="A0A167YTJ9"/>
<comment type="caution">
    <text evidence="6">The sequence shown here is derived from an EMBL/GenBank/DDBJ whole genome shotgun (WGS) entry which is preliminary data.</text>
</comment>
<dbReference type="OrthoDB" id="66881at2759"/>
<dbReference type="GO" id="GO:0004499">
    <property type="term" value="F:N,N-dimethylaniline monooxygenase activity"/>
    <property type="evidence" value="ECO:0007669"/>
    <property type="project" value="InterPro"/>
</dbReference>
<sequence length="490" mass="54983">MAGQPKRVAVIGAGPAGAIATDALVKEQAFETIRVFDRRPVAGGTWVYTPHLPPAVPSLPKLLANEADEPVELPLRFPAETPKSEAVNGHQSRYADTALHTHLHSNIVPSIMSYSQEPFPDTLTDRLRDQYGHQGPFRHHSVIRKWVEDIFVRGGHEKLLVLNTTVERAEKRGGEWVLTLRQEQPASNYWWQETFDALVVATGHYNIPFFPEIQGLVAYNDRFPGRVIHSKHFRSADKFAGKKVIVVGGSVSAHEIVHEILLVAHHPVYASLRGPPIPVFGLTPFEHPHVQIKKEIIQFDAQSGHITFADGSVLEDVDYVVFGTSYNFSIPFLPHVQDRIKRANRRLPGVYQHTFDIEDASLAFVGFLGGGFTFRAYEYQAVAVARRLAGRGNPLPSADEQRAWERQRVAELGGGKSYYSIGPNYKQYLEFLRHVAGEPAPGTTGRVLQPFDDRWLDEWAKLPLTKIKRWKEVAEAARKEEAETVLKAKL</sequence>
<dbReference type="GO" id="GO:0050661">
    <property type="term" value="F:NADP binding"/>
    <property type="evidence" value="ECO:0007669"/>
    <property type="project" value="InterPro"/>
</dbReference>
<keyword evidence="2" id="KW-0285">Flavoprotein</keyword>
<comment type="similarity">
    <text evidence="1">Belongs to the FMO family.</text>
</comment>
<keyword evidence="4" id="KW-0521">NADP</keyword>
<dbReference type="SUPFAM" id="SSF51905">
    <property type="entry name" value="FAD/NAD(P)-binding domain"/>
    <property type="match status" value="2"/>
</dbReference>
<accession>A0A167YTJ9</accession>
<dbReference type="InterPro" id="IPR036188">
    <property type="entry name" value="FAD/NAD-bd_sf"/>
</dbReference>